<reference evidence="2" key="1">
    <citation type="submission" date="2021-03" db="EMBL/GenBank/DDBJ databases">
        <title>Sagittula salina sp. nov. strain M10.9X isolated from the marine waste.</title>
        <authorList>
            <person name="Satari L."/>
            <person name="Molina-Menor E."/>
            <person name="Vidal-Verdu A."/>
            <person name="Pascual J."/>
            <person name="Pereto J."/>
            <person name="Porcar M."/>
        </authorList>
    </citation>
    <scope>NUCLEOTIDE SEQUENCE</scope>
    <source>
        <strain evidence="2">M10.9X</strain>
    </source>
</reference>
<dbReference type="AlphaFoldDB" id="A0A940S2P6"/>
<comment type="caution">
    <text evidence="2">The sequence shown here is derived from an EMBL/GenBank/DDBJ whole genome shotgun (WGS) entry which is preliminary data.</text>
</comment>
<feature type="signal peptide" evidence="1">
    <location>
        <begin position="1"/>
        <end position="22"/>
    </location>
</feature>
<dbReference type="RefSeq" id="WP_209362505.1">
    <property type="nucleotide sequence ID" value="NZ_JAGISH010000011.1"/>
</dbReference>
<name>A0A940S2P6_9RHOB</name>
<dbReference type="PROSITE" id="PS51257">
    <property type="entry name" value="PROKAR_LIPOPROTEIN"/>
    <property type="match status" value="1"/>
</dbReference>
<evidence type="ECO:0000256" key="1">
    <source>
        <dbReference type="SAM" id="SignalP"/>
    </source>
</evidence>
<organism evidence="2 3">
    <name type="scientific">Sagittula salina</name>
    <dbReference type="NCBI Taxonomy" id="2820268"/>
    <lineage>
        <taxon>Bacteria</taxon>
        <taxon>Pseudomonadati</taxon>
        <taxon>Pseudomonadota</taxon>
        <taxon>Alphaproteobacteria</taxon>
        <taxon>Rhodobacterales</taxon>
        <taxon>Roseobacteraceae</taxon>
        <taxon>Sagittula</taxon>
    </lineage>
</organism>
<gene>
    <name evidence="2" type="ORF">J5474_17620</name>
</gene>
<evidence type="ECO:0008006" key="4">
    <source>
        <dbReference type="Google" id="ProtNLM"/>
    </source>
</evidence>
<sequence length="237" mass="24335">MSRARIMILSLCVLATAGCGGASVVSRNAGAMAFSTSGTAGDPDMVAQAQALDVMTRDLMRRATIKGASVGAAAGCGLAVISASEGAKCLAGAVAGGAVGAVVGNAMGRAEVAKRVEIVRLSRVTPAISGAQKQMAHLNDGMADFMAAQDDEMAVLTMQRDQGNLTPKQYEARLAKARQNRAAVAEALTLSARQAQMAHAALVDARAKGQTGLDWHILQVETLEDEATSARARISLL</sequence>
<evidence type="ECO:0000313" key="2">
    <source>
        <dbReference type="EMBL" id="MBP0484296.1"/>
    </source>
</evidence>
<protein>
    <recommendedName>
        <fullName evidence="4">Glycine zipper domain-containing protein</fullName>
    </recommendedName>
</protein>
<evidence type="ECO:0000313" key="3">
    <source>
        <dbReference type="Proteomes" id="UP000675940"/>
    </source>
</evidence>
<keyword evidence="1" id="KW-0732">Signal</keyword>
<feature type="chain" id="PRO_5037612107" description="Glycine zipper domain-containing protein" evidence="1">
    <location>
        <begin position="23"/>
        <end position="237"/>
    </location>
</feature>
<accession>A0A940S2P6</accession>
<proteinExistence type="predicted"/>
<dbReference type="EMBL" id="JAGISH010000011">
    <property type="protein sequence ID" value="MBP0484296.1"/>
    <property type="molecule type" value="Genomic_DNA"/>
</dbReference>
<keyword evidence="3" id="KW-1185">Reference proteome</keyword>
<dbReference type="Proteomes" id="UP000675940">
    <property type="component" value="Unassembled WGS sequence"/>
</dbReference>